<dbReference type="GO" id="GO:0043130">
    <property type="term" value="F:ubiquitin binding"/>
    <property type="evidence" value="ECO:0007669"/>
    <property type="project" value="InterPro"/>
</dbReference>
<dbReference type="InterPro" id="IPR009060">
    <property type="entry name" value="UBA-like_sf"/>
</dbReference>
<accession>A0A6D2I759</accession>
<organism evidence="3 4">
    <name type="scientific">Microthlaspi erraticum</name>
    <dbReference type="NCBI Taxonomy" id="1685480"/>
    <lineage>
        <taxon>Eukaryota</taxon>
        <taxon>Viridiplantae</taxon>
        <taxon>Streptophyta</taxon>
        <taxon>Embryophyta</taxon>
        <taxon>Tracheophyta</taxon>
        <taxon>Spermatophyta</taxon>
        <taxon>Magnoliopsida</taxon>
        <taxon>eudicotyledons</taxon>
        <taxon>Gunneridae</taxon>
        <taxon>Pentapetalae</taxon>
        <taxon>rosids</taxon>
        <taxon>malvids</taxon>
        <taxon>Brassicales</taxon>
        <taxon>Brassicaceae</taxon>
        <taxon>Coluteocarpeae</taxon>
        <taxon>Microthlaspi</taxon>
    </lineage>
</organism>
<dbReference type="PANTHER" id="PTHR31245:SF16">
    <property type="entry name" value="UDP-GLUCOSE 6-DEHYDROGENASE"/>
    <property type="match status" value="1"/>
</dbReference>
<name>A0A6D2I759_9BRAS</name>
<dbReference type="Gene3D" id="1.10.8.10">
    <property type="entry name" value="DNA helicase RuvA subunit, C-terminal domain"/>
    <property type="match status" value="1"/>
</dbReference>
<sequence>MSTGVCGKRVGYDDYFGSSSSPTNKRSKWSSFGSPLRSSEIGSGSDDPVASLVHMFPTIDPEFVRKVLSNKNNVFEDAKESLRSISFNGEVNAFDGAVENWRNEDMIDGAKWVDRLVSEMAKAIDIDDMRRRIVVILEALERNIKHNSNVSDKLEYASLKENLQSLVNDNQILKRVVANQHQRISENEEKAKEVQHLKGVVGQYQEQVHKLELNNYAMELHLQRSQQQQQQQQQQTSFSGNLPPDVY</sequence>
<dbReference type="Proteomes" id="UP000467841">
    <property type="component" value="Unassembled WGS sequence"/>
</dbReference>
<keyword evidence="4" id="KW-1185">Reference proteome</keyword>
<evidence type="ECO:0000313" key="4">
    <source>
        <dbReference type="Proteomes" id="UP000467841"/>
    </source>
</evidence>
<evidence type="ECO:0000256" key="1">
    <source>
        <dbReference type="SAM" id="MobiDB-lite"/>
    </source>
</evidence>
<dbReference type="InterPro" id="IPR003892">
    <property type="entry name" value="CUE"/>
</dbReference>
<dbReference type="PANTHER" id="PTHR31245">
    <property type="entry name" value="UBIQUITIN SYSTEM COMPONENT CUE PROTEIN"/>
    <property type="match status" value="1"/>
</dbReference>
<evidence type="ECO:0000313" key="3">
    <source>
        <dbReference type="EMBL" id="CAA7021209.1"/>
    </source>
</evidence>
<gene>
    <name evidence="3" type="ORF">MERR_LOCUS8444</name>
</gene>
<feature type="region of interest" description="Disordered" evidence="1">
    <location>
        <begin position="222"/>
        <end position="247"/>
    </location>
</feature>
<dbReference type="AlphaFoldDB" id="A0A6D2I759"/>
<comment type="caution">
    <text evidence="3">The sequence shown here is derived from an EMBL/GenBank/DDBJ whole genome shotgun (WGS) entry which is preliminary data.</text>
</comment>
<dbReference type="CDD" id="cd14279">
    <property type="entry name" value="CUE"/>
    <property type="match status" value="1"/>
</dbReference>
<feature type="compositionally biased region" description="Low complexity" evidence="1">
    <location>
        <begin position="226"/>
        <end position="235"/>
    </location>
</feature>
<dbReference type="SUPFAM" id="SSF46934">
    <property type="entry name" value="UBA-like"/>
    <property type="match status" value="1"/>
</dbReference>
<dbReference type="PROSITE" id="PS51140">
    <property type="entry name" value="CUE"/>
    <property type="match status" value="1"/>
</dbReference>
<reference evidence="3" key="1">
    <citation type="submission" date="2020-01" db="EMBL/GenBank/DDBJ databases">
        <authorList>
            <person name="Mishra B."/>
        </authorList>
    </citation>
    <scope>NUCLEOTIDE SEQUENCE [LARGE SCALE GENOMIC DNA]</scope>
</reference>
<feature type="domain" description="CUE" evidence="2">
    <location>
        <begin position="44"/>
        <end position="87"/>
    </location>
</feature>
<evidence type="ECO:0000259" key="2">
    <source>
        <dbReference type="PROSITE" id="PS51140"/>
    </source>
</evidence>
<proteinExistence type="predicted"/>
<dbReference type="EMBL" id="CACVBM020000599">
    <property type="protein sequence ID" value="CAA7021209.1"/>
    <property type="molecule type" value="Genomic_DNA"/>
</dbReference>
<protein>
    <recommendedName>
        <fullName evidence="2">CUE domain-containing protein</fullName>
    </recommendedName>
</protein>
<dbReference type="OrthoDB" id="440455at2759"/>